<dbReference type="AlphaFoldDB" id="A0A7U6QYX3"/>
<sequence length="40" mass="4656">MRVLLIKNLSCNFITNSNNFNSRILEITKKESLLWGLALF</sequence>
<evidence type="ECO:0000313" key="1">
    <source>
        <dbReference type="EMBL" id="BBM43296.1"/>
    </source>
</evidence>
<name>A0A7U6QYX3_9FUSO</name>
<protein>
    <submittedName>
        <fullName evidence="1">Uncharacterized protein</fullName>
    </submittedName>
</protein>
<dbReference type="KEGG" id="lwd:JCM16777_1548"/>
<dbReference type="Proteomes" id="UP000321943">
    <property type="component" value="Chromosome"/>
</dbReference>
<organism evidence="1 2">
    <name type="scientific">Leptotrichia wadei</name>
    <dbReference type="NCBI Taxonomy" id="157687"/>
    <lineage>
        <taxon>Bacteria</taxon>
        <taxon>Fusobacteriati</taxon>
        <taxon>Fusobacteriota</taxon>
        <taxon>Fusobacteriia</taxon>
        <taxon>Fusobacteriales</taxon>
        <taxon>Leptotrichiaceae</taxon>
        <taxon>Leptotrichia</taxon>
    </lineage>
</organism>
<evidence type="ECO:0000313" key="2">
    <source>
        <dbReference type="Proteomes" id="UP000321943"/>
    </source>
</evidence>
<dbReference type="EMBL" id="AP019829">
    <property type="protein sequence ID" value="BBM43296.1"/>
    <property type="molecule type" value="Genomic_DNA"/>
</dbReference>
<proteinExistence type="predicted"/>
<gene>
    <name evidence="1" type="ORF">JCM16777_1548</name>
</gene>
<accession>A0A7U6QYX3</accession>
<reference evidence="1 2" key="1">
    <citation type="submission" date="2019-07" db="EMBL/GenBank/DDBJ databases">
        <title>Complete Genome Sequence of Leptotrichia wadei Strain JCM16777.</title>
        <authorList>
            <person name="Watanabe S."/>
            <person name="Cui L."/>
        </authorList>
    </citation>
    <scope>NUCLEOTIDE SEQUENCE [LARGE SCALE GENOMIC DNA]</scope>
    <source>
        <strain evidence="1 2">JCM16777</strain>
    </source>
</reference>